<feature type="domain" description="HTH lacI-type" evidence="4">
    <location>
        <begin position="1"/>
        <end position="44"/>
    </location>
</feature>
<keyword evidence="1" id="KW-0805">Transcription regulation</keyword>
<dbReference type="InterPro" id="IPR028082">
    <property type="entry name" value="Peripla_BP_I"/>
</dbReference>
<dbReference type="EMBL" id="WEGI01000003">
    <property type="protein sequence ID" value="MQY26082.1"/>
    <property type="molecule type" value="Genomic_DNA"/>
</dbReference>
<evidence type="ECO:0000313" key="5">
    <source>
        <dbReference type="EMBL" id="MQY26082.1"/>
    </source>
</evidence>
<dbReference type="SUPFAM" id="SSF47413">
    <property type="entry name" value="lambda repressor-like DNA-binding domains"/>
    <property type="match status" value="1"/>
</dbReference>
<dbReference type="SMART" id="SM00354">
    <property type="entry name" value="HTH_LACI"/>
    <property type="match status" value="1"/>
</dbReference>
<dbReference type="PANTHER" id="PTHR30146">
    <property type="entry name" value="LACI-RELATED TRANSCRIPTIONAL REPRESSOR"/>
    <property type="match status" value="1"/>
</dbReference>
<organism evidence="5 6">
    <name type="scientific">Nocardia aurantia</name>
    <dbReference type="NCBI Taxonomy" id="2585199"/>
    <lineage>
        <taxon>Bacteria</taxon>
        <taxon>Bacillati</taxon>
        <taxon>Actinomycetota</taxon>
        <taxon>Actinomycetes</taxon>
        <taxon>Mycobacteriales</taxon>
        <taxon>Nocardiaceae</taxon>
        <taxon>Nocardia</taxon>
    </lineage>
</organism>
<name>A0A7K0DLD1_9NOCA</name>
<protein>
    <submittedName>
        <fullName evidence="5">Putative HTH-type transcriptional repressor ExuR</fullName>
    </submittedName>
</protein>
<dbReference type="Pfam" id="PF13377">
    <property type="entry name" value="Peripla_BP_3"/>
    <property type="match status" value="1"/>
</dbReference>
<keyword evidence="3" id="KW-0804">Transcription</keyword>
<dbReference type="Pfam" id="PF00356">
    <property type="entry name" value="LacI"/>
    <property type="match status" value="1"/>
</dbReference>
<dbReference type="CDD" id="cd01392">
    <property type="entry name" value="HTH_LacI"/>
    <property type="match status" value="1"/>
</dbReference>
<dbReference type="Gene3D" id="3.40.50.2300">
    <property type="match status" value="2"/>
</dbReference>
<dbReference type="Proteomes" id="UP000431401">
    <property type="component" value="Unassembled WGS sequence"/>
</dbReference>
<dbReference type="AlphaFoldDB" id="A0A7K0DLD1"/>
<evidence type="ECO:0000259" key="4">
    <source>
        <dbReference type="PROSITE" id="PS50932"/>
    </source>
</evidence>
<evidence type="ECO:0000256" key="3">
    <source>
        <dbReference type="ARBA" id="ARBA00023163"/>
    </source>
</evidence>
<dbReference type="InterPro" id="IPR000843">
    <property type="entry name" value="HTH_LacI"/>
</dbReference>
<reference evidence="5 6" key="1">
    <citation type="submission" date="2019-10" db="EMBL/GenBank/DDBJ databases">
        <title>Nocardia macrotermitis sp. nov. and Nocardia aurantia sp. nov., isolated from the gut of fungus growing-termite Macrotermes natalensis.</title>
        <authorList>
            <person name="Benndorf R."/>
            <person name="Schwitalla J."/>
            <person name="Martin K."/>
            <person name="De Beer W."/>
            <person name="Kaster A.-K."/>
            <person name="Vollmers J."/>
            <person name="Poulsen M."/>
            <person name="Beemelmanns C."/>
        </authorList>
    </citation>
    <scope>NUCLEOTIDE SEQUENCE [LARGE SCALE GENOMIC DNA]</scope>
    <source>
        <strain evidence="5 6">RB56</strain>
    </source>
</reference>
<keyword evidence="6" id="KW-1185">Reference proteome</keyword>
<comment type="caution">
    <text evidence="5">The sequence shown here is derived from an EMBL/GenBank/DDBJ whole genome shotgun (WGS) entry which is preliminary data.</text>
</comment>
<gene>
    <name evidence="5" type="primary">exuR_1</name>
    <name evidence="5" type="ORF">NRB56_16420</name>
</gene>
<dbReference type="InterPro" id="IPR010982">
    <property type="entry name" value="Lambda_DNA-bd_dom_sf"/>
</dbReference>
<keyword evidence="2" id="KW-0238">DNA-binding</keyword>
<dbReference type="Gene3D" id="1.10.260.40">
    <property type="entry name" value="lambda repressor-like DNA-binding domains"/>
    <property type="match status" value="1"/>
</dbReference>
<dbReference type="InterPro" id="IPR046335">
    <property type="entry name" value="LacI/GalR-like_sensor"/>
</dbReference>
<dbReference type="SUPFAM" id="SSF53822">
    <property type="entry name" value="Periplasmic binding protein-like I"/>
    <property type="match status" value="1"/>
</dbReference>
<dbReference type="GO" id="GO:0003700">
    <property type="term" value="F:DNA-binding transcription factor activity"/>
    <property type="evidence" value="ECO:0007669"/>
    <property type="project" value="TreeGrafter"/>
</dbReference>
<accession>A0A7K0DLD1</accession>
<proteinExistence type="predicted"/>
<dbReference type="GO" id="GO:0000976">
    <property type="term" value="F:transcription cis-regulatory region binding"/>
    <property type="evidence" value="ECO:0007669"/>
    <property type="project" value="TreeGrafter"/>
</dbReference>
<evidence type="ECO:0000313" key="6">
    <source>
        <dbReference type="Proteomes" id="UP000431401"/>
    </source>
</evidence>
<evidence type="ECO:0000256" key="1">
    <source>
        <dbReference type="ARBA" id="ARBA00023015"/>
    </source>
</evidence>
<dbReference type="PANTHER" id="PTHR30146:SF153">
    <property type="entry name" value="LACTOSE OPERON REPRESSOR"/>
    <property type="match status" value="1"/>
</dbReference>
<evidence type="ECO:0000256" key="2">
    <source>
        <dbReference type="ARBA" id="ARBA00023125"/>
    </source>
</evidence>
<sequence length="315" mass="33432">MSVATVSHALNGKGRLDHRTRERILRVAADLGYRADPRARALRTGSGTVLGIVASLMSDEGADHDGRLDWYMRTAAAAATESINAGYALTLVPPSDPASWVPGLAVDGVLLVDPDPDDDLIDRLADRGLPVVVISGDSDRPDVATVSLDRDSAVECALGHFLARGRSRPALIVDAGRRQTAAGTRRAYLAWCERHGLPPRIAVADAGRARGEAGRRAAVELLQHFPDTDCVYAPLDSIAHGVAATLTAAGRADIGLITADGMIARLHHPPLTAIDTKREQQAVAATRLLIARLRTGVTQPSEVFTADLIVRDPPE</sequence>
<dbReference type="PROSITE" id="PS50932">
    <property type="entry name" value="HTH_LACI_2"/>
    <property type="match status" value="1"/>
</dbReference>